<dbReference type="InterPro" id="IPR027475">
    <property type="entry name" value="Asparaginase/glutaminase_AS2"/>
</dbReference>
<evidence type="ECO:0000259" key="11">
    <source>
        <dbReference type="Pfam" id="PF17763"/>
    </source>
</evidence>
<reference evidence="13" key="1">
    <citation type="submission" date="2016-10" db="EMBL/GenBank/DDBJ databases">
        <authorList>
            <person name="Varghese N."/>
            <person name="Submissions S."/>
        </authorList>
    </citation>
    <scope>NUCLEOTIDE SEQUENCE [LARGE SCALE GENOMIC DNA]</scope>
    <source>
        <strain evidence="13">DSM 21632</strain>
    </source>
</reference>
<dbReference type="PROSITE" id="PS00917">
    <property type="entry name" value="ASN_GLN_ASE_2"/>
    <property type="match status" value="1"/>
</dbReference>
<evidence type="ECO:0000256" key="8">
    <source>
        <dbReference type="PROSITE-ProRule" id="PRU10099"/>
    </source>
</evidence>
<feature type="domain" description="Asparaginase/glutaminase C-terminal" evidence="11">
    <location>
        <begin position="207"/>
        <end position="314"/>
    </location>
</feature>
<name>A0A1G7ZIG7_9BACI</name>
<dbReference type="InterPro" id="IPR040919">
    <property type="entry name" value="Asparaginase_C"/>
</dbReference>
<feature type="binding site" evidence="7">
    <location>
        <position position="56"/>
    </location>
    <ligand>
        <name>substrate</name>
    </ligand>
</feature>
<feature type="domain" description="L-asparaginase N-terminal" evidence="10">
    <location>
        <begin position="3"/>
        <end position="194"/>
    </location>
</feature>
<dbReference type="PIRSF" id="PIRSF001220">
    <property type="entry name" value="L-ASNase_gatD"/>
    <property type="match status" value="1"/>
</dbReference>
<feature type="active site" evidence="8">
    <location>
        <position position="12"/>
    </location>
</feature>
<dbReference type="Pfam" id="PF00710">
    <property type="entry name" value="Asparaginase"/>
    <property type="match status" value="1"/>
</dbReference>
<evidence type="ECO:0000256" key="3">
    <source>
        <dbReference type="ARBA" id="ARBA00012920"/>
    </source>
</evidence>
<keyword evidence="13" id="KW-1185">Reference proteome</keyword>
<dbReference type="GO" id="GO:0004067">
    <property type="term" value="F:asparaginase activity"/>
    <property type="evidence" value="ECO:0007669"/>
    <property type="project" value="UniProtKB-UniRule"/>
</dbReference>
<dbReference type="OrthoDB" id="9788068at2"/>
<evidence type="ECO:0000256" key="2">
    <source>
        <dbReference type="ARBA" id="ARBA00011881"/>
    </source>
</evidence>
<dbReference type="PROSITE" id="PS51732">
    <property type="entry name" value="ASN_GLN_ASE_3"/>
    <property type="match status" value="1"/>
</dbReference>
<dbReference type="InterPro" id="IPR006034">
    <property type="entry name" value="Asparaginase/glutaminase-like"/>
</dbReference>
<sequence>MKKIVIITTGGTIASKPNIDSGLLVAGEISGEELTAMFDLPSDIDIVVESFLQKPSMHVDFDDYIKLHETVRKYVNDDTVDGIVITHGTDTLEETAYFLDITVAHRKPVVVTGSQRAPEALGSDAYINVRYAVLTACEKDCADIGTVVVFNESIYAARYVKKVHASNVQGFGTSGFGYLGTVDADNVFLYQKPVKQEVLPLGNMLPKVDIVKAYVSADGTHVDASVAAGAKGIVVEGAGRGQIPVEMADSIRRAIKQNIEVVLTTNAEEGNVLSAYDYRGSTYDLERMGAKLAGDLDAKKARIRLAVSLSAKSDA</sequence>
<comment type="subunit">
    <text evidence="2">Homotetramer.</text>
</comment>
<evidence type="ECO:0000256" key="4">
    <source>
        <dbReference type="ARBA" id="ARBA00022801"/>
    </source>
</evidence>
<feature type="active site" evidence="9">
    <location>
        <position position="89"/>
    </location>
</feature>
<dbReference type="InterPro" id="IPR027473">
    <property type="entry name" value="L-asparaginase_C"/>
</dbReference>
<dbReference type="AlphaFoldDB" id="A0A1G7ZIG7"/>
<dbReference type="GO" id="GO:0006528">
    <property type="term" value="P:asparagine metabolic process"/>
    <property type="evidence" value="ECO:0007669"/>
    <property type="project" value="InterPro"/>
</dbReference>
<keyword evidence="4" id="KW-0378">Hydrolase</keyword>
<dbReference type="PANTHER" id="PTHR11707">
    <property type="entry name" value="L-ASPARAGINASE"/>
    <property type="match status" value="1"/>
</dbReference>
<dbReference type="CDD" id="cd08964">
    <property type="entry name" value="L-asparaginase_II"/>
    <property type="match status" value="1"/>
</dbReference>
<evidence type="ECO:0000256" key="9">
    <source>
        <dbReference type="PROSITE-ProRule" id="PRU10100"/>
    </source>
</evidence>
<dbReference type="InterPro" id="IPR037152">
    <property type="entry name" value="L-asparaginase_N_sf"/>
</dbReference>
<comment type="similarity">
    <text evidence="1">Belongs to the asparaginase 1 family.</text>
</comment>
<evidence type="ECO:0000313" key="12">
    <source>
        <dbReference type="EMBL" id="SDH08542.1"/>
    </source>
</evidence>
<dbReference type="RefSeq" id="WP_091270950.1">
    <property type="nucleotide sequence ID" value="NZ_FNDK01000001.1"/>
</dbReference>
<evidence type="ECO:0000259" key="10">
    <source>
        <dbReference type="Pfam" id="PF00710"/>
    </source>
</evidence>
<dbReference type="SUPFAM" id="SSF53774">
    <property type="entry name" value="Glutaminase/Asparaginase"/>
    <property type="match status" value="1"/>
</dbReference>
<gene>
    <name evidence="12" type="ORF">SAMN05192534_101561</name>
</gene>
<dbReference type="PROSITE" id="PS00144">
    <property type="entry name" value="ASN_GLN_ASE_1"/>
    <property type="match status" value="1"/>
</dbReference>
<dbReference type="Gene3D" id="3.40.50.40">
    <property type="match status" value="1"/>
</dbReference>
<dbReference type="Gene3D" id="3.40.50.1170">
    <property type="entry name" value="L-asparaginase, N-terminal domain"/>
    <property type="match status" value="1"/>
</dbReference>
<evidence type="ECO:0000256" key="5">
    <source>
        <dbReference type="ARBA" id="ARBA00049366"/>
    </source>
</evidence>
<evidence type="ECO:0000313" key="13">
    <source>
        <dbReference type="Proteomes" id="UP000199163"/>
    </source>
</evidence>
<dbReference type="InterPro" id="IPR004550">
    <property type="entry name" value="AsnASE_II"/>
</dbReference>
<comment type="catalytic activity">
    <reaction evidence="5">
        <text>L-asparagine + H2O = L-aspartate + NH4(+)</text>
        <dbReference type="Rhea" id="RHEA:21016"/>
        <dbReference type="ChEBI" id="CHEBI:15377"/>
        <dbReference type="ChEBI" id="CHEBI:28938"/>
        <dbReference type="ChEBI" id="CHEBI:29991"/>
        <dbReference type="ChEBI" id="CHEBI:58048"/>
        <dbReference type="EC" id="3.5.1.1"/>
    </reaction>
</comment>
<dbReference type="InterPro" id="IPR027474">
    <property type="entry name" value="L-asparaginase_N"/>
</dbReference>
<evidence type="ECO:0000256" key="6">
    <source>
        <dbReference type="PIRSR" id="PIRSR001220-1"/>
    </source>
</evidence>
<dbReference type="Proteomes" id="UP000199163">
    <property type="component" value="Unassembled WGS sequence"/>
</dbReference>
<dbReference type="SFLD" id="SFLDS00057">
    <property type="entry name" value="Glutaminase/Asparaginase"/>
    <property type="match status" value="1"/>
</dbReference>
<dbReference type="Pfam" id="PF17763">
    <property type="entry name" value="Asparaginase_C"/>
    <property type="match status" value="1"/>
</dbReference>
<evidence type="ECO:0000256" key="7">
    <source>
        <dbReference type="PIRSR" id="PIRSR001220-2"/>
    </source>
</evidence>
<dbReference type="InterPro" id="IPR036152">
    <property type="entry name" value="Asp/glu_Ase-like_sf"/>
</dbReference>
<feature type="active site" description="O-isoaspartyl threonine intermediate" evidence="6">
    <location>
        <position position="12"/>
    </location>
</feature>
<protein>
    <recommendedName>
        <fullName evidence="3">asparaginase</fullName>
        <ecNumber evidence="3">3.5.1.1</ecNumber>
    </recommendedName>
</protein>
<dbReference type="FunFam" id="3.40.50.1170:FF:000001">
    <property type="entry name" value="L-asparaginase 2"/>
    <property type="match status" value="1"/>
</dbReference>
<dbReference type="PRINTS" id="PR00139">
    <property type="entry name" value="ASNGLNASE"/>
</dbReference>
<dbReference type="PANTHER" id="PTHR11707:SF28">
    <property type="entry name" value="60 KDA LYSOPHOSPHOLIPASE"/>
    <property type="match status" value="1"/>
</dbReference>
<dbReference type="PIRSF" id="PIRSF500176">
    <property type="entry name" value="L_ASNase"/>
    <property type="match status" value="1"/>
</dbReference>
<organism evidence="12 13">
    <name type="scientific">Alteribacillus persepolensis</name>
    <dbReference type="NCBI Taxonomy" id="568899"/>
    <lineage>
        <taxon>Bacteria</taxon>
        <taxon>Bacillati</taxon>
        <taxon>Bacillota</taxon>
        <taxon>Bacilli</taxon>
        <taxon>Bacillales</taxon>
        <taxon>Bacillaceae</taxon>
        <taxon>Alteribacillus</taxon>
    </lineage>
</organism>
<proteinExistence type="inferred from homology"/>
<evidence type="ECO:0000256" key="1">
    <source>
        <dbReference type="ARBA" id="ARBA00010518"/>
    </source>
</evidence>
<dbReference type="STRING" id="568899.SAMN05192534_101561"/>
<dbReference type="EMBL" id="FNDK01000001">
    <property type="protein sequence ID" value="SDH08542.1"/>
    <property type="molecule type" value="Genomic_DNA"/>
</dbReference>
<feature type="binding site" evidence="7">
    <location>
        <begin position="89"/>
        <end position="90"/>
    </location>
    <ligand>
        <name>substrate</name>
    </ligand>
</feature>
<dbReference type="EC" id="3.5.1.1" evidence="3"/>
<dbReference type="SMART" id="SM00870">
    <property type="entry name" value="Asparaginase"/>
    <property type="match status" value="1"/>
</dbReference>
<accession>A0A1G7ZIG7</accession>
<dbReference type="InterPro" id="IPR020827">
    <property type="entry name" value="Asparaginase/glutaminase_AS1"/>
</dbReference>